<dbReference type="EMBL" id="CP039348">
    <property type="protein sequence ID" value="QCD90931.1"/>
    <property type="molecule type" value="Genomic_DNA"/>
</dbReference>
<evidence type="ECO:0000313" key="2">
    <source>
        <dbReference type="EMBL" id="QCD90931.1"/>
    </source>
</evidence>
<accession>A0A4D6LQY9</accession>
<reference evidence="2 3" key="1">
    <citation type="submission" date="2019-04" db="EMBL/GenBank/DDBJ databases">
        <title>An improved genome assembly and genetic linkage map for asparagus bean, Vigna unguiculata ssp. sesquipedialis.</title>
        <authorList>
            <person name="Xia Q."/>
            <person name="Zhang R."/>
            <person name="Dong Y."/>
        </authorList>
    </citation>
    <scope>NUCLEOTIDE SEQUENCE [LARGE SCALE GENOMIC DNA]</scope>
    <source>
        <tissue evidence="2">Leaf</tissue>
    </source>
</reference>
<keyword evidence="3" id="KW-1185">Reference proteome</keyword>
<dbReference type="Proteomes" id="UP000501690">
    <property type="component" value="Linkage Group LG4"/>
</dbReference>
<dbReference type="PANTHER" id="PTHR35692:SF5">
    <property type="entry name" value="REMORIN C-TERMINAL DOMAIN-CONTAINING PROTEIN"/>
    <property type="match status" value="1"/>
</dbReference>
<name>A0A4D6LQY9_VIGUN</name>
<feature type="coiled-coil region" evidence="1">
    <location>
        <begin position="55"/>
        <end position="86"/>
    </location>
</feature>
<proteinExistence type="predicted"/>
<dbReference type="AlphaFoldDB" id="A0A4D6LQY9"/>
<organism evidence="2 3">
    <name type="scientific">Vigna unguiculata</name>
    <name type="common">Cowpea</name>
    <dbReference type="NCBI Taxonomy" id="3917"/>
    <lineage>
        <taxon>Eukaryota</taxon>
        <taxon>Viridiplantae</taxon>
        <taxon>Streptophyta</taxon>
        <taxon>Embryophyta</taxon>
        <taxon>Tracheophyta</taxon>
        <taxon>Spermatophyta</taxon>
        <taxon>Magnoliopsida</taxon>
        <taxon>eudicotyledons</taxon>
        <taxon>Gunneridae</taxon>
        <taxon>Pentapetalae</taxon>
        <taxon>rosids</taxon>
        <taxon>fabids</taxon>
        <taxon>Fabales</taxon>
        <taxon>Fabaceae</taxon>
        <taxon>Papilionoideae</taxon>
        <taxon>50 kb inversion clade</taxon>
        <taxon>NPAAA clade</taxon>
        <taxon>indigoferoid/millettioid clade</taxon>
        <taxon>Phaseoleae</taxon>
        <taxon>Vigna</taxon>
    </lineage>
</organism>
<sequence>MESEYEGGSACCFCFSSTKKSVVGGNGRNKQVLSSEDVHWGKNDEMLSDRSTFSVKEQEKRFKKALEEEEKVNREAERVVQWVKQESAKIDLSAFKPVLNEPQKESNTCDFVS</sequence>
<gene>
    <name evidence="2" type="ORF">DEO72_LG4g1892</name>
</gene>
<evidence type="ECO:0000256" key="1">
    <source>
        <dbReference type="SAM" id="Coils"/>
    </source>
</evidence>
<protein>
    <submittedName>
        <fullName evidence="2">Uncharacterized protein</fullName>
    </submittedName>
</protein>
<evidence type="ECO:0000313" key="3">
    <source>
        <dbReference type="Proteomes" id="UP000501690"/>
    </source>
</evidence>
<dbReference type="PANTHER" id="PTHR35692">
    <property type="entry name" value="F26F24.11"/>
    <property type="match status" value="1"/>
</dbReference>
<keyword evidence="1" id="KW-0175">Coiled coil</keyword>